<evidence type="ECO:0000259" key="1">
    <source>
        <dbReference type="Pfam" id="PF00534"/>
    </source>
</evidence>
<sequence length="118" mass="13009">MYPLANEVVLDNLDREQIKSVLANSRLMLLTSDREGSPQVFKEAMAAGLPVLSRNVGDVSVTSQYSPNAYVSNDEEFLDTALGILEKKERVSFDKSLLFNNLAVSSVCAKILEISHEC</sequence>
<evidence type="ECO:0000313" key="2">
    <source>
        <dbReference type="EMBL" id="OZS41311.1"/>
    </source>
</evidence>
<proteinExistence type="predicted"/>
<feature type="domain" description="Glycosyl transferase family 1" evidence="1">
    <location>
        <begin position="9"/>
        <end position="59"/>
    </location>
</feature>
<protein>
    <recommendedName>
        <fullName evidence="1">Glycosyl transferase family 1 domain-containing protein</fullName>
    </recommendedName>
</protein>
<keyword evidence="3" id="KW-1185">Reference proteome</keyword>
<comment type="caution">
    <text evidence="2">The sequence shown here is derived from an EMBL/GenBank/DDBJ whole genome shotgun (WGS) entry which is preliminary data.</text>
</comment>
<dbReference type="Proteomes" id="UP000215999">
    <property type="component" value="Unassembled WGS sequence"/>
</dbReference>
<gene>
    <name evidence="2" type="ORF">ASV53_24440</name>
</gene>
<reference evidence="2 3" key="1">
    <citation type="journal article" date="2016" name="Antonie Van Leeuwenhoek">
        <title>Photobacterium sanguinicancri sp. nov. isolated from marine animals.</title>
        <authorList>
            <person name="Gomez-Gil B."/>
            <person name="Roque A."/>
            <person name="Rotllant G."/>
            <person name="Romalde J.L."/>
            <person name="Doce A."/>
            <person name="Eggermont M."/>
            <person name="Defoirdt T."/>
        </authorList>
    </citation>
    <scope>NUCLEOTIDE SEQUENCE [LARGE SCALE GENOMIC DNA]</scope>
    <source>
        <strain evidence="2 3">CAIM 1827</strain>
    </source>
</reference>
<dbReference type="Pfam" id="PF00534">
    <property type="entry name" value="Glycos_transf_1"/>
    <property type="match status" value="1"/>
</dbReference>
<dbReference type="Gene3D" id="3.40.50.2000">
    <property type="entry name" value="Glycogen Phosphorylase B"/>
    <property type="match status" value="1"/>
</dbReference>
<dbReference type="SUPFAM" id="SSF53756">
    <property type="entry name" value="UDP-Glycosyltransferase/glycogen phosphorylase"/>
    <property type="match status" value="1"/>
</dbReference>
<name>A0ABX4FR67_9GAMM</name>
<evidence type="ECO:0000313" key="3">
    <source>
        <dbReference type="Proteomes" id="UP000215999"/>
    </source>
</evidence>
<accession>A0ABX4FR67</accession>
<dbReference type="EMBL" id="NOIF01000431">
    <property type="protein sequence ID" value="OZS41311.1"/>
    <property type="molecule type" value="Genomic_DNA"/>
</dbReference>
<organism evidence="2 3">
    <name type="scientific">Photobacterium sanguinicancri</name>
    <dbReference type="NCBI Taxonomy" id="875932"/>
    <lineage>
        <taxon>Bacteria</taxon>
        <taxon>Pseudomonadati</taxon>
        <taxon>Pseudomonadota</taxon>
        <taxon>Gammaproteobacteria</taxon>
        <taxon>Vibrionales</taxon>
        <taxon>Vibrionaceae</taxon>
        <taxon>Photobacterium</taxon>
    </lineage>
</organism>
<dbReference type="InterPro" id="IPR001296">
    <property type="entry name" value="Glyco_trans_1"/>
</dbReference>